<dbReference type="InterPro" id="IPR040690">
    <property type="entry name" value="FtsX_ECD"/>
</dbReference>
<dbReference type="AlphaFoldDB" id="A0A1F6D6X5"/>
<evidence type="ECO:0000256" key="8">
    <source>
        <dbReference type="ARBA" id="ARBA00023136"/>
    </source>
</evidence>
<dbReference type="EMBL" id="MFKF01000010">
    <property type="protein sequence ID" value="OGG57203.1"/>
    <property type="molecule type" value="Genomic_DNA"/>
</dbReference>
<reference evidence="14 15" key="1">
    <citation type="journal article" date="2016" name="Nat. Commun.">
        <title>Thousands of microbial genomes shed light on interconnected biogeochemical processes in an aquifer system.</title>
        <authorList>
            <person name="Anantharaman K."/>
            <person name="Brown C.T."/>
            <person name="Hug L.A."/>
            <person name="Sharon I."/>
            <person name="Castelle C.J."/>
            <person name="Probst A.J."/>
            <person name="Thomas B.C."/>
            <person name="Singh A."/>
            <person name="Wilkins M.J."/>
            <person name="Karaoz U."/>
            <person name="Brodie E.L."/>
            <person name="Williams K.H."/>
            <person name="Hubbard S.S."/>
            <person name="Banfield J.F."/>
        </authorList>
    </citation>
    <scope>NUCLEOTIDE SEQUENCE [LARGE SCALE GENOMIC DNA]</scope>
    <source>
        <strain evidence="15">RIFCSPLOWO2_12_FULL_64_10</strain>
    </source>
</reference>
<evidence type="ECO:0000256" key="3">
    <source>
        <dbReference type="ARBA" id="ARBA00021907"/>
    </source>
</evidence>
<dbReference type="Proteomes" id="UP000178606">
    <property type="component" value="Unassembled WGS sequence"/>
</dbReference>
<organism evidence="14 15">
    <name type="scientific">Handelsmanbacteria sp. (strain RIFCSPLOWO2_12_FULL_64_10)</name>
    <dbReference type="NCBI Taxonomy" id="1817868"/>
    <lineage>
        <taxon>Bacteria</taxon>
        <taxon>Candidatus Handelsmaniibacteriota</taxon>
    </lineage>
</organism>
<dbReference type="PIRSF" id="PIRSF003097">
    <property type="entry name" value="FtsX"/>
    <property type="match status" value="1"/>
</dbReference>
<evidence type="ECO:0000256" key="10">
    <source>
        <dbReference type="PIRNR" id="PIRNR003097"/>
    </source>
</evidence>
<evidence type="ECO:0000256" key="9">
    <source>
        <dbReference type="ARBA" id="ARBA00023306"/>
    </source>
</evidence>
<sequence length="299" mass="32078">MRRPYTNLNFMNLSFAFREALVGLRRTGSVGIVSAGTLTVSLLLLGAFVLLTANVYLLLRSVRERVEIAVYLEDGVSDERAMRLARDAARLRGVERATYIDKATAAREFREAFGGGLLEAVSHNPLPASIRLHLNADVDPARAVEDLSAQVQKWPGVEEVDTGLAWVSRLDRISRIVFAVNGILGLVVSLACAFAISNTVQLTVVARREAIEVMRLVGATEGFIRLPFLIAGMAQGATGGVVAAVFLGAGYVYGTRLFPELPVRSAASTAGGLVALGTVLGALASLFAVRRVLRTLAWR</sequence>
<evidence type="ECO:0000313" key="15">
    <source>
        <dbReference type="Proteomes" id="UP000178606"/>
    </source>
</evidence>
<keyword evidence="8 10" id="KW-0472">Membrane</keyword>
<dbReference type="Gene3D" id="3.30.70.3040">
    <property type="match status" value="1"/>
</dbReference>
<evidence type="ECO:0000256" key="1">
    <source>
        <dbReference type="ARBA" id="ARBA00004651"/>
    </source>
</evidence>
<evidence type="ECO:0000256" key="7">
    <source>
        <dbReference type="ARBA" id="ARBA00022989"/>
    </source>
</evidence>
<name>A0A1F6D6X5_HANXR</name>
<comment type="caution">
    <text evidence="14">The sequence shown here is derived from an EMBL/GenBank/DDBJ whole genome shotgun (WGS) entry which is preliminary data.</text>
</comment>
<keyword evidence="4 10" id="KW-1003">Cell membrane</keyword>
<dbReference type="InterPro" id="IPR004513">
    <property type="entry name" value="FtsX"/>
</dbReference>
<gene>
    <name evidence="14" type="ORF">A3F84_17300</name>
</gene>
<proteinExistence type="inferred from homology"/>
<feature type="domain" description="ABC3 transporter permease C-terminal" evidence="12">
    <location>
        <begin position="183"/>
        <end position="294"/>
    </location>
</feature>
<dbReference type="Pfam" id="PF18075">
    <property type="entry name" value="FtsX_ECD"/>
    <property type="match status" value="1"/>
</dbReference>
<evidence type="ECO:0000256" key="6">
    <source>
        <dbReference type="ARBA" id="ARBA00022692"/>
    </source>
</evidence>
<keyword evidence="6 11" id="KW-0812">Transmembrane</keyword>
<feature type="transmembrane region" description="Helical" evidence="11">
    <location>
        <begin position="266"/>
        <end position="289"/>
    </location>
</feature>
<feature type="transmembrane region" description="Helical" evidence="11">
    <location>
        <begin position="176"/>
        <end position="196"/>
    </location>
</feature>
<dbReference type="InterPro" id="IPR003838">
    <property type="entry name" value="ABC3_permease_C"/>
</dbReference>
<dbReference type="GO" id="GO:0051301">
    <property type="term" value="P:cell division"/>
    <property type="evidence" value="ECO:0007669"/>
    <property type="project" value="UniProtKB-KW"/>
</dbReference>
<dbReference type="GO" id="GO:0032153">
    <property type="term" value="C:cell division site"/>
    <property type="evidence" value="ECO:0007669"/>
    <property type="project" value="TreeGrafter"/>
</dbReference>
<dbReference type="PANTHER" id="PTHR47755">
    <property type="entry name" value="CELL DIVISION PROTEIN FTSX"/>
    <property type="match status" value="1"/>
</dbReference>
<comment type="similarity">
    <text evidence="2 10">Belongs to the ABC-4 integral membrane protein family. FtsX subfamily.</text>
</comment>
<feature type="domain" description="FtsX extracellular" evidence="13">
    <location>
        <begin position="66"/>
        <end position="160"/>
    </location>
</feature>
<evidence type="ECO:0000256" key="11">
    <source>
        <dbReference type="SAM" id="Phobius"/>
    </source>
</evidence>
<evidence type="ECO:0000256" key="5">
    <source>
        <dbReference type="ARBA" id="ARBA00022618"/>
    </source>
</evidence>
<dbReference type="GO" id="GO:0005886">
    <property type="term" value="C:plasma membrane"/>
    <property type="evidence" value="ECO:0007669"/>
    <property type="project" value="UniProtKB-SubCell"/>
</dbReference>
<feature type="transmembrane region" description="Helical" evidence="11">
    <location>
        <begin position="32"/>
        <end position="59"/>
    </location>
</feature>
<evidence type="ECO:0000256" key="4">
    <source>
        <dbReference type="ARBA" id="ARBA00022475"/>
    </source>
</evidence>
<accession>A0A1F6D6X5</accession>
<evidence type="ECO:0000259" key="12">
    <source>
        <dbReference type="Pfam" id="PF02687"/>
    </source>
</evidence>
<dbReference type="Pfam" id="PF02687">
    <property type="entry name" value="FtsX"/>
    <property type="match status" value="1"/>
</dbReference>
<keyword evidence="9 10" id="KW-0131">Cell cycle</keyword>
<evidence type="ECO:0000256" key="2">
    <source>
        <dbReference type="ARBA" id="ARBA00007379"/>
    </source>
</evidence>
<keyword evidence="7 11" id="KW-1133">Transmembrane helix</keyword>
<comment type="subcellular location">
    <subcellularLocation>
        <location evidence="1">Cell membrane</location>
        <topology evidence="1">Multi-pass membrane protein</topology>
    </subcellularLocation>
</comment>
<feature type="transmembrane region" description="Helical" evidence="11">
    <location>
        <begin position="228"/>
        <end position="254"/>
    </location>
</feature>
<dbReference type="PANTHER" id="PTHR47755:SF1">
    <property type="entry name" value="CELL DIVISION PROTEIN FTSX"/>
    <property type="match status" value="1"/>
</dbReference>
<keyword evidence="5 10" id="KW-0132">Cell division</keyword>
<evidence type="ECO:0000313" key="14">
    <source>
        <dbReference type="EMBL" id="OGG57203.1"/>
    </source>
</evidence>
<protein>
    <recommendedName>
        <fullName evidence="3 10">Cell division protein FtsX</fullName>
    </recommendedName>
</protein>
<evidence type="ECO:0000259" key="13">
    <source>
        <dbReference type="Pfam" id="PF18075"/>
    </source>
</evidence>